<accession>A0A1S2LQJ4</accession>
<feature type="domain" description="Cell wall elongation regulator TseB-like" evidence="1">
    <location>
        <begin position="48"/>
        <end position="82"/>
    </location>
</feature>
<proteinExistence type="predicted"/>
<protein>
    <recommendedName>
        <fullName evidence="1">Cell wall elongation regulator TseB-like domain-containing protein</fullName>
    </recommendedName>
</protein>
<dbReference type="InterPro" id="IPR041401">
    <property type="entry name" value="TseB-like_dom"/>
</dbReference>
<organism evidence="2 3">
    <name type="scientific">Anaerobacillus alkalilacustris</name>
    <dbReference type="NCBI Taxonomy" id="393763"/>
    <lineage>
        <taxon>Bacteria</taxon>
        <taxon>Bacillati</taxon>
        <taxon>Bacillota</taxon>
        <taxon>Bacilli</taxon>
        <taxon>Bacillales</taxon>
        <taxon>Bacillaceae</taxon>
        <taxon>Anaerobacillus</taxon>
    </lineage>
</organism>
<dbReference type="OrthoDB" id="2381181at2"/>
<dbReference type="Gene3D" id="3.10.450.40">
    <property type="match status" value="2"/>
</dbReference>
<gene>
    <name evidence="2" type="ORF">BKP37_07295</name>
</gene>
<evidence type="ECO:0000313" key="2">
    <source>
        <dbReference type="EMBL" id="OIJ14778.1"/>
    </source>
</evidence>
<name>A0A1S2LQJ4_9BACI</name>
<comment type="caution">
    <text evidence="2">The sequence shown here is derived from an EMBL/GenBank/DDBJ whole genome shotgun (WGS) entry which is preliminary data.</text>
</comment>
<dbReference type="RefSeq" id="WP_071308945.1">
    <property type="nucleotide sequence ID" value="NZ_MLQR01000016.1"/>
</dbReference>
<dbReference type="EMBL" id="MLQR01000016">
    <property type="protein sequence ID" value="OIJ14778.1"/>
    <property type="molecule type" value="Genomic_DNA"/>
</dbReference>
<dbReference type="Proteomes" id="UP000179524">
    <property type="component" value="Unassembled WGS sequence"/>
</dbReference>
<sequence length="162" mass="19148">MMRKAIIFFLLIFSIIIIWQGIHLYSVINKSFQLSEKEALQYIESKNLDLVDIYETSFYNGTESYQVIVGKNSRGKEIIIWVADTLDTHFIRKKEDGISYEQVLSFIESELSPEETISIKLGIEQSVPLYEIIYKDQSNRFSYYYISFKDGKYLKHYHLGRE</sequence>
<evidence type="ECO:0000259" key="1">
    <source>
        <dbReference type="Pfam" id="PF17881"/>
    </source>
</evidence>
<evidence type="ECO:0000313" key="3">
    <source>
        <dbReference type="Proteomes" id="UP000179524"/>
    </source>
</evidence>
<keyword evidence="3" id="KW-1185">Reference proteome</keyword>
<reference evidence="2 3" key="1">
    <citation type="submission" date="2016-10" db="EMBL/GenBank/DDBJ databases">
        <title>Draft genome sequences of four alkaliphilic bacteria belonging to the Anaerobacillus genus.</title>
        <authorList>
            <person name="Bassil N.M."/>
            <person name="Lloyd J.R."/>
        </authorList>
    </citation>
    <scope>NUCLEOTIDE SEQUENCE [LARGE SCALE GENOMIC DNA]</scope>
    <source>
        <strain evidence="2 3">DSM 18345</strain>
    </source>
</reference>
<dbReference type="Pfam" id="PF17881">
    <property type="entry name" value="TseB"/>
    <property type="match status" value="1"/>
</dbReference>
<dbReference type="InterPro" id="IPR046350">
    <property type="entry name" value="Cystatin_sf"/>
</dbReference>
<dbReference type="AlphaFoldDB" id="A0A1S2LQJ4"/>
<dbReference type="SUPFAM" id="SSF54403">
    <property type="entry name" value="Cystatin/monellin"/>
    <property type="match status" value="2"/>
</dbReference>